<feature type="domain" description="Glycosyltransferase subfamily 4-like N-terminal" evidence="3">
    <location>
        <begin position="131"/>
        <end position="202"/>
    </location>
</feature>
<evidence type="ECO:0000259" key="2">
    <source>
        <dbReference type="Pfam" id="PF00534"/>
    </source>
</evidence>
<dbReference type="InterPro" id="IPR028098">
    <property type="entry name" value="Glyco_trans_4-like_N"/>
</dbReference>
<dbReference type="EMBL" id="JBGFSN010000004">
    <property type="protein sequence ID" value="MFH8134998.1"/>
    <property type="molecule type" value="Genomic_DNA"/>
</dbReference>
<dbReference type="InterPro" id="IPR001296">
    <property type="entry name" value="Glyco_trans_1"/>
</dbReference>
<dbReference type="Pfam" id="PF00534">
    <property type="entry name" value="Glycos_transf_1"/>
    <property type="match status" value="2"/>
</dbReference>
<evidence type="ECO:0000313" key="4">
    <source>
        <dbReference type="EMBL" id="MFH8134998.1"/>
    </source>
</evidence>
<dbReference type="Pfam" id="PF13439">
    <property type="entry name" value="Glyco_transf_4"/>
    <property type="match status" value="1"/>
</dbReference>
<keyword evidence="1" id="KW-0808">Transferase</keyword>
<dbReference type="PANTHER" id="PTHR46401:SF2">
    <property type="entry name" value="GLYCOSYLTRANSFERASE WBBK-RELATED"/>
    <property type="match status" value="1"/>
</dbReference>
<proteinExistence type="predicted"/>
<evidence type="ECO:0000313" key="5">
    <source>
        <dbReference type="Proteomes" id="UP001611251"/>
    </source>
</evidence>
<name>A0ABW7PXE1_9GAMM</name>
<gene>
    <name evidence="4" type="ORF">ABU178_12555</name>
</gene>
<dbReference type="Proteomes" id="UP001611251">
    <property type="component" value="Unassembled WGS sequence"/>
</dbReference>
<dbReference type="SUPFAM" id="SSF53756">
    <property type="entry name" value="UDP-Glycosyltransferase/glycogen phosphorylase"/>
    <property type="match status" value="2"/>
</dbReference>
<sequence>MRILIDMQSCQTGSRYRGVGRYCLELVKSVVKKDKENEFLLLLNETLGFVDEIKAEFEGILKFNNFYCWTQFDNTSAYHGDEKEIIISEFIREGVIRDINADVVFLPNLQEGWEDGAVISIGKLAGSESENYISTLHDVIPLLYEDEYLAKSNPIRPWYFEKLEYVSKSSKIITVSESSKADIQKLLNFDDVAVIPNGIDIDFFSHSDEVTKQAVLKKYNIKKKFILYTGGMNPHKNLENLFKAYALLPPEARTEYCLVLAGKIPAHIDNIKNILTDLGILEQVIFTDYISDVELVALYSSSSLFAFPSYQEGFGIPVLEAMTAGAVVIASDIPVMHEVMGTKMDAFFPPFDPHIISAKILYALTDVDFRENFNKHAAIHVQQYKWERNAEKFIAELKLVASQKNPSSLKRNISSLDLVIDNIRNSSLDLDQKKMKRVAKLLSENFKPERRDPKIFIDISSIVHNDFKTGIQRVVRALSNELIKKLPNVELIYSYANHLNFWKAQVTDEKYSCSEHDEIVDFYHGDKLLYLDLHPALAISHRNINNRLKSLGVDINYVIYDLIPLLRPEAFVKELSEEFVGWAKSTSYADGVICISRSVADEYINWLKYNKPNRVTKLNVGYFHLGADIDNSLPTVGMPDEAHNILSSIKETLNFIMVGTLEPRKGHLNTIKSFEELWQQGYKANLLIVGRKGWLSDNITDYILNHPELNKKLYWFNGVSDEYLEAIYDVSDCLVAASNAEGFGLPLIEAARHDLAIIARDIPVFREVAGQFAYYFKGNEPEVQAEEMKYWIELWEQGNYPRSAGMKYFTWKESSEQFIESFINKNWYHVCDFTEGKK</sequence>
<evidence type="ECO:0000259" key="3">
    <source>
        <dbReference type="Pfam" id="PF13439"/>
    </source>
</evidence>
<keyword evidence="5" id="KW-1185">Reference proteome</keyword>
<reference evidence="4 5" key="1">
    <citation type="submission" date="2024-08" db="EMBL/GenBank/DDBJ databases">
        <title>Pantoea ronii - a newly identified human opportunistic pathogen.</title>
        <authorList>
            <person name="Keidar-Friedman D."/>
            <person name="Sorek N."/>
            <person name="Leshin-Carmel D."/>
            <person name="Tsur A."/>
            <person name="Amsalem M."/>
            <person name="Tolkach D."/>
            <person name="Brosh-Nissimov T."/>
        </authorList>
    </citation>
    <scope>NUCLEOTIDE SEQUENCE [LARGE SCALE GENOMIC DNA]</scope>
    <source>
        <strain evidence="4 5">AA23256</strain>
    </source>
</reference>
<comment type="caution">
    <text evidence="4">The sequence shown here is derived from an EMBL/GenBank/DDBJ whole genome shotgun (WGS) entry which is preliminary data.</text>
</comment>
<evidence type="ECO:0000256" key="1">
    <source>
        <dbReference type="ARBA" id="ARBA00022679"/>
    </source>
</evidence>
<dbReference type="RefSeq" id="WP_397215276.1">
    <property type="nucleotide sequence ID" value="NZ_JBGFSN010000004.1"/>
</dbReference>
<feature type="domain" description="Glycosyl transferase family 1" evidence="2">
    <location>
        <begin position="646"/>
        <end position="802"/>
    </location>
</feature>
<dbReference type="CDD" id="cd03809">
    <property type="entry name" value="GT4_MtfB-like"/>
    <property type="match status" value="2"/>
</dbReference>
<dbReference type="PANTHER" id="PTHR46401">
    <property type="entry name" value="GLYCOSYLTRANSFERASE WBBK-RELATED"/>
    <property type="match status" value="1"/>
</dbReference>
<feature type="domain" description="Glycosyl transferase family 1" evidence="2">
    <location>
        <begin position="219"/>
        <end position="377"/>
    </location>
</feature>
<accession>A0ABW7PXE1</accession>
<organism evidence="4 5">
    <name type="scientific">Pantoea osteomyelitidis</name>
    <dbReference type="NCBI Taxonomy" id="3230026"/>
    <lineage>
        <taxon>Bacteria</taxon>
        <taxon>Pseudomonadati</taxon>
        <taxon>Pseudomonadota</taxon>
        <taxon>Gammaproteobacteria</taxon>
        <taxon>Enterobacterales</taxon>
        <taxon>Erwiniaceae</taxon>
        <taxon>Pantoea</taxon>
    </lineage>
</organism>
<protein>
    <submittedName>
        <fullName evidence="4">Glycosyltransferase family 4 protein</fullName>
    </submittedName>
</protein>
<dbReference type="Gene3D" id="3.40.50.2000">
    <property type="entry name" value="Glycogen Phosphorylase B"/>
    <property type="match status" value="3"/>
</dbReference>